<feature type="region of interest" description="Disordered" evidence="1">
    <location>
        <begin position="1"/>
        <end position="95"/>
    </location>
</feature>
<dbReference type="AlphaFoldDB" id="A0A9P1FK78"/>
<dbReference type="EMBL" id="CAMXCT030000447">
    <property type="protein sequence ID" value="CAL4766278.1"/>
    <property type="molecule type" value="Genomic_DNA"/>
</dbReference>
<organism evidence="2">
    <name type="scientific">Cladocopium goreaui</name>
    <dbReference type="NCBI Taxonomy" id="2562237"/>
    <lineage>
        <taxon>Eukaryota</taxon>
        <taxon>Sar</taxon>
        <taxon>Alveolata</taxon>
        <taxon>Dinophyceae</taxon>
        <taxon>Suessiales</taxon>
        <taxon>Symbiodiniaceae</taxon>
        <taxon>Cladocopium</taxon>
    </lineage>
</organism>
<sequence>MGCGSSATAAGGTERKDVGPNNDHDVADKHSAPSGPDLQGAAASKSENAEEPSVEPIGVIEAPGHEGKDVLATNVSEPTGEDERSTVGAEKLQEA</sequence>
<dbReference type="EMBL" id="CAMXCT010000447">
    <property type="protein sequence ID" value="CAI3978966.1"/>
    <property type="molecule type" value="Genomic_DNA"/>
</dbReference>
<evidence type="ECO:0000313" key="3">
    <source>
        <dbReference type="EMBL" id="CAL1132341.1"/>
    </source>
</evidence>
<evidence type="ECO:0000256" key="1">
    <source>
        <dbReference type="SAM" id="MobiDB-lite"/>
    </source>
</evidence>
<keyword evidence="4" id="KW-1185">Reference proteome</keyword>
<dbReference type="EMBL" id="CAMXCT020000447">
    <property type="protein sequence ID" value="CAL1132341.1"/>
    <property type="molecule type" value="Genomic_DNA"/>
</dbReference>
<evidence type="ECO:0000313" key="2">
    <source>
        <dbReference type="EMBL" id="CAI3978966.1"/>
    </source>
</evidence>
<feature type="compositionally biased region" description="Basic and acidic residues" evidence="1">
    <location>
        <begin position="13"/>
        <end position="31"/>
    </location>
</feature>
<comment type="caution">
    <text evidence="2">The sequence shown here is derived from an EMBL/GenBank/DDBJ whole genome shotgun (WGS) entry which is preliminary data.</text>
</comment>
<feature type="compositionally biased region" description="Basic and acidic residues" evidence="1">
    <location>
        <begin position="81"/>
        <end position="95"/>
    </location>
</feature>
<reference evidence="3" key="2">
    <citation type="submission" date="2024-04" db="EMBL/GenBank/DDBJ databases">
        <authorList>
            <person name="Chen Y."/>
            <person name="Shah S."/>
            <person name="Dougan E. K."/>
            <person name="Thang M."/>
            <person name="Chan C."/>
        </authorList>
    </citation>
    <scope>NUCLEOTIDE SEQUENCE [LARGE SCALE GENOMIC DNA]</scope>
</reference>
<feature type="compositionally biased region" description="Low complexity" evidence="1">
    <location>
        <begin position="1"/>
        <end position="12"/>
    </location>
</feature>
<dbReference type="Proteomes" id="UP001152797">
    <property type="component" value="Unassembled WGS sequence"/>
</dbReference>
<reference evidence="2" key="1">
    <citation type="submission" date="2022-10" db="EMBL/GenBank/DDBJ databases">
        <authorList>
            <person name="Chen Y."/>
            <person name="Dougan E. K."/>
            <person name="Chan C."/>
            <person name="Rhodes N."/>
            <person name="Thang M."/>
        </authorList>
    </citation>
    <scope>NUCLEOTIDE SEQUENCE</scope>
</reference>
<gene>
    <name evidence="2" type="ORF">C1SCF055_LOCUS6954</name>
</gene>
<evidence type="ECO:0000313" key="4">
    <source>
        <dbReference type="Proteomes" id="UP001152797"/>
    </source>
</evidence>
<name>A0A9P1FK78_9DINO</name>
<proteinExistence type="predicted"/>
<accession>A0A9P1FK78</accession>
<protein>
    <submittedName>
        <fullName evidence="2">Uncharacterized protein</fullName>
    </submittedName>
</protein>